<feature type="transmembrane region" description="Helical" evidence="1">
    <location>
        <begin position="113"/>
        <end position="131"/>
    </location>
</feature>
<reference evidence="2" key="1">
    <citation type="submission" date="2014-12" db="EMBL/GenBank/DDBJ databases">
        <title>Insight into the proteome of Arion vulgaris.</title>
        <authorList>
            <person name="Aradska J."/>
            <person name="Bulat T."/>
            <person name="Smidak R."/>
            <person name="Sarate P."/>
            <person name="Gangsoo J."/>
            <person name="Sialana F."/>
            <person name="Bilban M."/>
            <person name="Lubec G."/>
        </authorList>
    </citation>
    <scope>NUCLEOTIDE SEQUENCE</scope>
    <source>
        <tissue evidence="2">Skin</tissue>
    </source>
</reference>
<feature type="transmembrane region" description="Helical" evidence="1">
    <location>
        <begin position="143"/>
        <end position="164"/>
    </location>
</feature>
<name>A0A0B6Z2F8_9EUPU</name>
<evidence type="ECO:0000313" key="3">
    <source>
        <dbReference type="EMBL" id="CEK61871.1"/>
    </source>
</evidence>
<sequence>MLDLEMSDSKIATSSQVWRVINLIMAVFFTLASYANTNDDDWYVWVPIYTVPALLSTSAVIKPSCTESQSWKLVISLDFALCLLYGVYQMIALCKVMANDLKNPLIYEEGREMVGLFIILCWTGATRFFLFRSNKSDRGSQQLITAIFWMTIFLALIPLFLWSLCFISDWHKHFGHCNSMFK</sequence>
<dbReference type="EMBL" id="HACG01015006">
    <property type="protein sequence ID" value="CEK61871.1"/>
    <property type="molecule type" value="Transcribed_RNA"/>
</dbReference>
<gene>
    <name evidence="2" type="primary">ORF43531</name>
    <name evidence="3" type="synonym">ORF43532</name>
</gene>
<keyword evidence="1" id="KW-0472">Membrane</keyword>
<keyword evidence="1" id="KW-0812">Transmembrane</keyword>
<accession>A0A0B6Z2F8</accession>
<dbReference type="InterPro" id="IPR029377">
    <property type="entry name" value="TMEM220"/>
</dbReference>
<proteinExistence type="predicted"/>
<feature type="transmembrane region" description="Helical" evidence="1">
    <location>
        <begin position="42"/>
        <end position="61"/>
    </location>
</feature>
<evidence type="ECO:0000256" key="1">
    <source>
        <dbReference type="SAM" id="Phobius"/>
    </source>
</evidence>
<dbReference type="Pfam" id="PF15071">
    <property type="entry name" value="TMEM220"/>
    <property type="match status" value="1"/>
</dbReference>
<dbReference type="PANTHER" id="PTHR34262">
    <property type="entry name" value="TRANSMEMBRANE PROTEIN 220"/>
    <property type="match status" value="1"/>
</dbReference>
<organism evidence="2">
    <name type="scientific">Arion vulgaris</name>
    <dbReference type="NCBI Taxonomy" id="1028688"/>
    <lineage>
        <taxon>Eukaryota</taxon>
        <taxon>Metazoa</taxon>
        <taxon>Spiralia</taxon>
        <taxon>Lophotrochozoa</taxon>
        <taxon>Mollusca</taxon>
        <taxon>Gastropoda</taxon>
        <taxon>Heterobranchia</taxon>
        <taxon>Euthyneura</taxon>
        <taxon>Panpulmonata</taxon>
        <taxon>Eupulmonata</taxon>
        <taxon>Stylommatophora</taxon>
        <taxon>Helicina</taxon>
        <taxon>Arionoidea</taxon>
        <taxon>Arionidae</taxon>
        <taxon>Arion</taxon>
    </lineage>
</organism>
<dbReference type="AlphaFoldDB" id="A0A0B6Z2F8"/>
<dbReference type="PANTHER" id="PTHR34262:SF1">
    <property type="entry name" value="TRANSMEMBRANE PROTEIN 220"/>
    <property type="match status" value="1"/>
</dbReference>
<evidence type="ECO:0000313" key="2">
    <source>
        <dbReference type="EMBL" id="CEK61870.1"/>
    </source>
</evidence>
<protein>
    <recommendedName>
        <fullName evidence="4">Transmembrane protein 220</fullName>
    </recommendedName>
</protein>
<feature type="transmembrane region" description="Helical" evidence="1">
    <location>
        <begin position="20"/>
        <end position="36"/>
    </location>
</feature>
<feature type="transmembrane region" description="Helical" evidence="1">
    <location>
        <begin position="73"/>
        <end position="93"/>
    </location>
</feature>
<evidence type="ECO:0008006" key="4">
    <source>
        <dbReference type="Google" id="ProtNLM"/>
    </source>
</evidence>
<keyword evidence="1" id="KW-1133">Transmembrane helix</keyword>
<dbReference type="EMBL" id="HACG01015005">
    <property type="protein sequence ID" value="CEK61870.1"/>
    <property type="molecule type" value="Transcribed_RNA"/>
</dbReference>